<name>A0AAD6ZWK5_9AGAR</name>
<evidence type="ECO:0000256" key="1">
    <source>
        <dbReference type="SAM" id="MobiDB-lite"/>
    </source>
</evidence>
<dbReference type="InterPro" id="IPR041457">
    <property type="entry name" value="CxC2_KDZ-assoc"/>
</dbReference>
<accession>A0AAD6ZWK5</accession>
<feature type="region of interest" description="Disordered" evidence="1">
    <location>
        <begin position="181"/>
        <end position="200"/>
    </location>
</feature>
<feature type="compositionally biased region" description="Low complexity" evidence="1">
    <location>
        <begin position="20"/>
        <end position="37"/>
    </location>
</feature>
<dbReference type="Pfam" id="PF18803">
    <property type="entry name" value="CxC2"/>
    <property type="match status" value="1"/>
</dbReference>
<protein>
    <recommendedName>
        <fullName evidence="2">CxC2-like cysteine cluster KDZ transposase-associated domain-containing protein</fullName>
    </recommendedName>
</protein>
<sequence length="1337" mass="150084">MSRLSPPGSLSISAYVWTPTSTQARRTSRQRTTTTPADNGPHGLPADRLLMSIRTWARLSVEPARLLVGAPSRFCCYFVLLYSWYRHPAGYSNLDVKISLALIDPDETLWSIYCFTPQIPFGPASNYPSMKRVGSSQQPRIPANISHLATNVPSAKVTFHTVANIGTGVTVKSQRRYVGNGGLPQAPILPTPVRNEPDEPTEPNLPFFDVTEEAPGAIPAYETTPACNEKGDAAKAEEIRQDEEPVFRRILMSLHYSSQLNAPCSCGHRKQTVACQDCLQAELLCRQCWVKKHRTMPTHWALVWNEEDRFFEKYDFSLVLKNGAVRLGHYGEGCPSAEPGRSFTLVERNGIHATAIAFCGCKTVTAADGRKVARSHFEQLLEAGIFPGSIKDPATGYTLGLLQYHRQQRSQGKGSAYNFVLVLQRLADPNFASRVPDIYKNFLAITRFYENIQIIIESGEGHGLDIPLAGEVGRPYPNRPKGFLGLVCAACPEPGVNMPLLVHVPPYLQHLISLFQSLDGNYKACLFFKRDNGTDMALTDGNMYFAKQAEFELFLKTYVIPEEDKEVPCKAHIGSIRHQGSPKYGNTAVSGVVGCACDHAVLGSFIDMVKGEAFALGTYAQWEHLRHKNTPPLSAESQVPMVQSYDSYCSFVVNQTKRGVDLFPEETWFHDVLRRMKGQIPADHIRGHGIDCQALWQAIYFACRAHFHGETAEVIWAFLNGLGSSTRQLTGGSRHDIINFVMHAWNLIKYLRHAELLAAERLDALQLFELHMAVVEELSRQHATEVGAWSRMSRLTTKDSSGKPCSVYQHKSTKALTVESTLAAMITVEQEKLKRDGQHEAGTSVAQWIHDGMAIERQQALAIALLRSHREHLLQETWDSITRLRDSLNQQLKTFRQHQREICPRLTLSALDADEPEISAIQLPSYRMKHRRRRPTTGLDDDELESELRDAEIELRCTEAQSAILAVRDASLALSAVRKARDLDFRGQVGITRSKRNLQKAELMKTFEIGMYNSSRMALIHLGHMEKDAVEPFPPLSYRDTRRKETHLSRATGDSRLFDGTAWYLQSGVTITNTAMTSILSPRKGESDSDEPELLAGTQSRKRTGFKRDPRTPKRLKDIAPEGVGVESSAEESGAEMSPSKGGKVPEGKKGKTKGRGKKKPDGWIWMESLMRGQHQSEEKLAAYKKESDQVQWFRAEAEMYRWLEQYERKHAELLRVIERYRRDGKVWAGLAEREEGLNGVNGTSTYARMEAAMRRRLAHNAEVIFKSADSGAHHDWVSATSFDEMVGKIDKWRDEVFKWMDDLCVPSGPGIDSFPSHVRWVHAHPPPGSENLSEAW</sequence>
<dbReference type="Proteomes" id="UP001218218">
    <property type="component" value="Unassembled WGS sequence"/>
</dbReference>
<feature type="region of interest" description="Disordered" evidence="1">
    <location>
        <begin position="1081"/>
        <end position="1161"/>
    </location>
</feature>
<dbReference type="InterPro" id="IPR040521">
    <property type="entry name" value="KDZ"/>
</dbReference>
<comment type="caution">
    <text evidence="3">The sequence shown here is derived from an EMBL/GenBank/DDBJ whole genome shotgun (WGS) entry which is preliminary data.</text>
</comment>
<feature type="compositionally biased region" description="Basic and acidic residues" evidence="1">
    <location>
        <begin position="1106"/>
        <end position="1120"/>
    </location>
</feature>
<organism evidence="3 4">
    <name type="scientific">Mycena albidolilacea</name>
    <dbReference type="NCBI Taxonomy" id="1033008"/>
    <lineage>
        <taxon>Eukaryota</taxon>
        <taxon>Fungi</taxon>
        <taxon>Dikarya</taxon>
        <taxon>Basidiomycota</taxon>
        <taxon>Agaricomycotina</taxon>
        <taxon>Agaricomycetes</taxon>
        <taxon>Agaricomycetidae</taxon>
        <taxon>Agaricales</taxon>
        <taxon>Marasmiineae</taxon>
        <taxon>Mycenaceae</taxon>
        <taxon>Mycena</taxon>
    </lineage>
</organism>
<gene>
    <name evidence="3" type="ORF">DFH08DRAFT_1011452</name>
</gene>
<reference evidence="3" key="1">
    <citation type="submission" date="2023-03" db="EMBL/GenBank/DDBJ databases">
        <title>Massive genome expansion in bonnet fungi (Mycena s.s.) driven by repeated elements and novel gene families across ecological guilds.</title>
        <authorList>
            <consortium name="Lawrence Berkeley National Laboratory"/>
            <person name="Harder C.B."/>
            <person name="Miyauchi S."/>
            <person name="Viragh M."/>
            <person name="Kuo A."/>
            <person name="Thoen E."/>
            <person name="Andreopoulos B."/>
            <person name="Lu D."/>
            <person name="Skrede I."/>
            <person name="Drula E."/>
            <person name="Henrissat B."/>
            <person name="Morin E."/>
            <person name="Kohler A."/>
            <person name="Barry K."/>
            <person name="LaButti K."/>
            <person name="Morin E."/>
            <person name="Salamov A."/>
            <person name="Lipzen A."/>
            <person name="Mereny Z."/>
            <person name="Hegedus B."/>
            <person name="Baldrian P."/>
            <person name="Stursova M."/>
            <person name="Weitz H."/>
            <person name="Taylor A."/>
            <person name="Grigoriev I.V."/>
            <person name="Nagy L.G."/>
            <person name="Martin F."/>
            <person name="Kauserud H."/>
        </authorList>
    </citation>
    <scope>NUCLEOTIDE SEQUENCE</scope>
    <source>
        <strain evidence="3">CBHHK002</strain>
    </source>
</reference>
<feature type="region of interest" description="Disordered" evidence="1">
    <location>
        <begin position="20"/>
        <end position="45"/>
    </location>
</feature>
<evidence type="ECO:0000313" key="3">
    <source>
        <dbReference type="EMBL" id="KAJ7342925.1"/>
    </source>
</evidence>
<dbReference type="Pfam" id="PF18758">
    <property type="entry name" value="KDZ"/>
    <property type="match status" value="1"/>
</dbReference>
<feature type="domain" description="CxC2-like cysteine cluster KDZ transposase-associated" evidence="2">
    <location>
        <begin position="325"/>
        <end position="428"/>
    </location>
</feature>
<evidence type="ECO:0000313" key="4">
    <source>
        <dbReference type="Proteomes" id="UP001218218"/>
    </source>
</evidence>
<dbReference type="EMBL" id="JARIHO010000024">
    <property type="protein sequence ID" value="KAJ7342925.1"/>
    <property type="molecule type" value="Genomic_DNA"/>
</dbReference>
<proteinExistence type="predicted"/>
<evidence type="ECO:0000259" key="2">
    <source>
        <dbReference type="Pfam" id="PF18803"/>
    </source>
</evidence>
<keyword evidence="4" id="KW-1185">Reference proteome</keyword>